<proteinExistence type="predicted"/>
<keyword evidence="2" id="KW-1133">Transmembrane helix</keyword>
<protein>
    <submittedName>
        <fullName evidence="3">Uncharacterized protein</fullName>
    </submittedName>
</protein>
<dbReference type="RefSeq" id="WP_295319426.1">
    <property type="nucleotide sequence ID" value="NZ_LT598653.1"/>
</dbReference>
<reference evidence="3" key="1">
    <citation type="submission" date="2016-03" db="EMBL/GenBank/DDBJ databases">
        <authorList>
            <person name="Ploux O."/>
        </authorList>
    </citation>
    <scope>NUCLEOTIDE SEQUENCE</scope>
    <source>
        <strain evidence="3">UC10</strain>
    </source>
</reference>
<feature type="region of interest" description="Disordered" evidence="1">
    <location>
        <begin position="243"/>
        <end position="268"/>
    </location>
</feature>
<feature type="transmembrane region" description="Helical" evidence="2">
    <location>
        <begin position="180"/>
        <end position="204"/>
    </location>
</feature>
<organism evidence="3">
    <name type="scientific">uncultured Sphingopyxis sp</name>
    <dbReference type="NCBI Taxonomy" id="310581"/>
    <lineage>
        <taxon>Bacteria</taxon>
        <taxon>Pseudomonadati</taxon>
        <taxon>Pseudomonadota</taxon>
        <taxon>Alphaproteobacteria</taxon>
        <taxon>Sphingomonadales</taxon>
        <taxon>Sphingomonadaceae</taxon>
        <taxon>Sphingopyxis</taxon>
        <taxon>environmental samples</taxon>
    </lineage>
</organism>
<feature type="transmembrane region" description="Helical" evidence="2">
    <location>
        <begin position="63"/>
        <end position="81"/>
    </location>
</feature>
<evidence type="ECO:0000313" key="3">
    <source>
        <dbReference type="EMBL" id="SBV33460.1"/>
    </source>
</evidence>
<sequence>MKTDIKTIYRSAWAFAFACPLLFLVPVLVELAQHVVEWQAGMYDGLAGAKAAEADPLRLQFGFAKTLALLLPGYWFTRYVLFDFDARRAARIAWPAIGLWLVLFALNGVQQWWALFGPSLTGLIGLSGPAAQWAGYALMLLGTVAGIYFTAWIAAWPLGNAAIGPIRSVRIMAGRFWRTVLLLLAGVLPLMILHYALSFGAIFAPAILDWPLLLLDALVVGLLALTMAGSNAVAARHAPRSRAATCGPSRAGPRDLTKAKADFGRKQT</sequence>
<dbReference type="KEGG" id="sphu:SPPYR_2340"/>
<feature type="transmembrane region" description="Helical" evidence="2">
    <location>
        <begin position="12"/>
        <end position="29"/>
    </location>
</feature>
<accession>A0A1Y5PU10</accession>
<keyword evidence="2" id="KW-0472">Membrane</keyword>
<feature type="transmembrane region" description="Helical" evidence="2">
    <location>
        <begin position="133"/>
        <end position="159"/>
    </location>
</feature>
<feature type="transmembrane region" description="Helical" evidence="2">
    <location>
        <begin position="210"/>
        <end position="234"/>
    </location>
</feature>
<name>A0A1Y5PU10_9SPHN</name>
<dbReference type="EMBL" id="LT598653">
    <property type="protein sequence ID" value="SBV33460.1"/>
    <property type="molecule type" value="Genomic_DNA"/>
</dbReference>
<evidence type="ECO:0000256" key="1">
    <source>
        <dbReference type="SAM" id="MobiDB-lite"/>
    </source>
</evidence>
<dbReference type="AlphaFoldDB" id="A0A1Y5PU10"/>
<evidence type="ECO:0000256" key="2">
    <source>
        <dbReference type="SAM" id="Phobius"/>
    </source>
</evidence>
<feature type="compositionally biased region" description="Basic and acidic residues" evidence="1">
    <location>
        <begin position="252"/>
        <end position="268"/>
    </location>
</feature>
<gene>
    <name evidence="3" type="ORF">SPPYR_2340</name>
</gene>
<keyword evidence="2" id="KW-0812">Transmembrane</keyword>
<feature type="transmembrane region" description="Helical" evidence="2">
    <location>
        <begin position="93"/>
        <end position="113"/>
    </location>
</feature>